<keyword evidence="4 6" id="KW-1133">Transmembrane helix</keyword>
<proteinExistence type="predicted"/>
<dbReference type="EMBL" id="JXYA01000043">
    <property type="protein sequence ID" value="KJZ06834.1"/>
    <property type="molecule type" value="Genomic_DNA"/>
</dbReference>
<dbReference type="GO" id="GO:0005886">
    <property type="term" value="C:plasma membrane"/>
    <property type="evidence" value="ECO:0007669"/>
    <property type="project" value="UniProtKB-SubCell"/>
</dbReference>
<dbReference type="InterPro" id="IPR050189">
    <property type="entry name" value="MFS_Efflux_Transporters"/>
</dbReference>
<evidence type="ECO:0000256" key="3">
    <source>
        <dbReference type="ARBA" id="ARBA00022692"/>
    </source>
</evidence>
<gene>
    <name evidence="8" type="ORF">TW77_17565</name>
</gene>
<dbReference type="InterPro" id="IPR011701">
    <property type="entry name" value="MFS"/>
</dbReference>
<dbReference type="PANTHER" id="PTHR43124">
    <property type="entry name" value="PURINE EFFLUX PUMP PBUE"/>
    <property type="match status" value="1"/>
</dbReference>
<evidence type="ECO:0000256" key="5">
    <source>
        <dbReference type="ARBA" id="ARBA00023136"/>
    </source>
</evidence>
<sequence length="402" mass="42721">MLQHTANHADNSGFSYFCLAFVAMAGLAYLNFLPAVVDALAGGIGFSAQQAGTLVASNGYGALVGSICAIFVVRHVGWKPTLLFTFIALGAIELSTSAWSTYTGLLVWRFIAGVLGGFSVGISFAILARLTNPDRAFGTLLFIQFSIGSVVIYAVPALERQLGGYAVFYIMAAVVFIALLFLPLLPALPATHNPKQHSNRPRFTAKSARLLLAMLLYLVAASGIWAFAGQMGLSAGQSQAQISQIIALTGLLGLAGALLPILKPGQTHRTLYLCGGILLSFMAALLLIYAHFDLVYILALALLFFSWPAVHAYLLALIAEQDSSGQLSSVAAVISSIGVASGPLLGAALLRNDIYTMMLCAFAALFTLCLLLLQRPLKSPAQRQSQLSTTANHKYQTTRSTR</sequence>
<feature type="transmembrane region" description="Helical" evidence="6">
    <location>
        <begin position="354"/>
        <end position="373"/>
    </location>
</feature>
<feature type="transmembrane region" description="Helical" evidence="6">
    <location>
        <begin position="80"/>
        <end position="100"/>
    </location>
</feature>
<evidence type="ECO:0000313" key="8">
    <source>
        <dbReference type="EMBL" id="KJZ06834.1"/>
    </source>
</evidence>
<dbReference type="OrthoDB" id="7628497at2"/>
<dbReference type="SUPFAM" id="SSF103473">
    <property type="entry name" value="MFS general substrate transporter"/>
    <property type="match status" value="1"/>
</dbReference>
<dbReference type="InterPro" id="IPR036259">
    <property type="entry name" value="MFS_trans_sf"/>
</dbReference>
<dbReference type="AlphaFoldDB" id="A0A0F4QHN0"/>
<dbReference type="Gene3D" id="1.20.1250.20">
    <property type="entry name" value="MFS general substrate transporter like domains"/>
    <property type="match status" value="1"/>
</dbReference>
<feature type="transmembrane region" description="Helical" evidence="6">
    <location>
        <begin position="330"/>
        <end position="348"/>
    </location>
</feature>
<reference evidence="8 9" key="1">
    <citation type="journal article" date="2015" name="BMC Genomics">
        <title>Genome mining reveals unlocked bioactive potential of marine Gram-negative bacteria.</title>
        <authorList>
            <person name="Machado H."/>
            <person name="Sonnenschein E.C."/>
            <person name="Melchiorsen J."/>
            <person name="Gram L."/>
        </authorList>
    </citation>
    <scope>NUCLEOTIDE SEQUENCE [LARGE SCALE GENOMIC DNA]</scope>
    <source>
        <strain evidence="8 9">S2471</strain>
    </source>
</reference>
<dbReference type="Proteomes" id="UP000033452">
    <property type="component" value="Unassembled WGS sequence"/>
</dbReference>
<dbReference type="PANTHER" id="PTHR43124:SF10">
    <property type="entry name" value="PURINE EFFLUX PUMP PBUE"/>
    <property type="match status" value="1"/>
</dbReference>
<evidence type="ECO:0000256" key="6">
    <source>
        <dbReference type="SAM" id="Phobius"/>
    </source>
</evidence>
<evidence type="ECO:0000256" key="4">
    <source>
        <dbReference type="ARBA" id="ARBA00022989"/>
    </source>
</evidence>
<evidence type="ECO:0000256" key="2">
    <source>
        <dbReference type="ARBA" id="ARBA00022475"/>
    </source>
</evidence>
<keyword evidence="9" id="KW-1185">Reference proteome</keyword>
<name>A0A0F4QHN0_9GAMM</name>
<organism evidence="8 9">
    <name type="scientific">Pseudoalteromonas rubra</name>
    <dbReference type="NCBI Taxonomy" id="43658"/>
    <lineage>
        <taxon>Bacteria</taxon>
        <taxon>Pseudomonadati</taxon>
        <taxon>Pseudomonadota</taxon>
        <taxon>Gammaproteobacteria</taxon>
        <taxon>Alteromonadales</taxon>
        <taxon>Pseudoalteromonadaceae</taxon>
        <taxon>Pseudoalteromonas</taxon>
    </lineage>
</organism>
<dbReference type="PATRIC" id="fig|43658.5.peg.3709"/>
<keyword evidence="2" id="KW-1003">Cell membrane</keyword>
<keyword evidence="3 6" id="KW-0812">Transmembrane</keyword>
<feature type="transmembrane region" description="Helical" evidence="6">
    <location>
        <begin position="296"/>
        <end position="318"/>
    </location>
</feature>
<comment type="subcellular location">
    <subcellularLocation>
        <location evidence="1">Cell membrane</location>
        <topology evidence="1">Multi-pass membrane protein</topology>
    </subcellularLocation>
</comment>
<dbReference type="Pfam" id="PF07690">
    <property type="entry name" value="MFS_1"/>
    <property type="match status" value="1"/>
</dbReference>
<evidence type="ECO:0000256" key="1">
    <source>
        <dbReference type="ARBA" id="ARBA00004651"/>
    </source>
</evidence>
<dbReference type="RefSeq" id="WP_046006287.1">
    <property type="nucleotide sequence ID" value="NZ_JXYA01000043.1"/>
</dbReference>
<feature type="transmembrane region" description="Helical" evidence="6">
    <location>
        <begin position="209"/>
        <end position="228"/>
    </location>
</feature>
<evidence type="ECO:0000259" key="7">
    <source>
        <dbReference type="PROSITE" id="PS50850"/>
    </source>
</evidence>
<accession>A0A0F4QHN0</accession>
<feature type="domain" description="Major facilitator superfamily (MFS) profile" evidence="7">
    <location>
        <begin position="1"/>
        <end position="378"/>
    </location>
</feature>
<protein>
    <recommendedName>
        <fullName evidence="7">Major facilitator superfamily (MFS) profile domain-containing protein</fullName>
    </recommendedName>
</protein>
<comment type="caution">
    <text evidence="8">The sequence shown here is derived from an EMBL/GenBank/DDBJ whole genome shotgun (WGS) entry which is preliminary data.</text>
</comment>
<feature type="transmembrane region" description="Helical" evidence="6">
    <location>
        <begin position="271"/>
        <end position="290"/>
    </location>
</feature>
<feature type="transmembrane region" description="Helical" evidence="6">
    <location>
        <begin position="140"/>
        <end position="158"/>
    </location>
</feature>
<feature type="transmembrane region" description="Helical" evidence="6">
    <location>
        <begin position="240"/>
        <end position="259"/>
    </location>
</feature>
<dbReference type="PROSITE" id="PS50850">
    <property type="entry name" value="MFS"/>
    <property type="match status" value="1"/>
</dbReference>
<dbReference type="CDD" id="cd06174">
    <property type="entry name" value="MFS"/>
    <property type="match status" value="1"/>
</dbReference>
<feature type="transmembrane region" description="Helical" evidence="6">
    <location>
        <begin position="12"/>
        <end position="32"/>
    </location>
</feature>
<keyword evidence="5 6" id="KW-0472">Membrane</keyword>
<dbReference type="InterPro" id="IPR020846">
    <property type="entry name" value="MFS_dom"/>
</dbReference>
<evidence type="ECO:0000313" key="9">
    <source>
        <dbReference type="Proteomes" id="UP000033452"/>
    </source>
</evidence>
<feature type="transmembrane region" description="Helical" evidence="6">
    <location>
        <begin position="164"/>
        <end position="188"/>
    </location>
</feature>
<feature type="transmembrane region" description="Helical" evidence="6">
    <location>
        <begin position="106"/>
        <end position="128"/>
    </location>
</feature>
<feature type="transmembrane region" description="Helical" evidence="6">
    <location>
        <begin position="52"/>
        <end position="73"/>
    </location>
</feature>
<dbReference type="GO" id="GO:0022857">
    <property type="term" value="F:transmembrane transporter activity"/>
    <property type="evidence" value="ECO:0007669"/>
    <property type="project" value="InterPro"/>
</dbReference>